<gene>
    <name evidence="5" type="primary">apitd1</name>
    <name evidence="5" type="ORF">A0J61_04019</name>
</gene>
<dbReference type="AlphaFoldDB" id="A0A1C7NHA8"/>
<evidence type="ECO:0000256" key="2">
    <source>
        <dbReference type="ARBA" id="ARBA00022763"/>
    </source>
</evidence>
<dbReference type="PANTHER" id="PTHR22980:SF0">
    <property type="entry name" value="CENTROMERE PROTEIN S"/>
    <property type="match status" value="1"/>
</dbReference>
<dbReference type="PANTHER" id="PTHR22980">
    <property type="entry name" value="CORTISTATIN"/>
    <property type="match status" value="1"/>
</dbReference>
<accession>A0A1C7NHA8</accession>
<name>A0A1C7NHA8_9FUNG</name>
<dbReference type="EMBL" id="LUGH01000187">
    <property type="protein sequence ID" value="OBZ87936.1"/>
    <property type="molecule type" value="Genomic_DNA"/>
</dbReference>
<dbReference type="FunCoup" id="A0A1C7NHA8">
    <property type="interactions" value="14"/>
</dbReference>
<dbReference type="GO" id="GO:0031297">
    <property type="term" value="P:replication fork processing"/>
    <property type="evidence" value="ECO:0007669"/>
    <property type="project" value="TreeGrafter"/>
</dbReference>
<evidence type="ECO:0000313" key="6">
    <source>
        <dbReference type="Proteomes" id="UP000093000"/>
    </source>
</evidence>
<keyword evidence="4" id="KW-0234">DNA repair</keyword>
<evidence type="ECO:0000256" key="1">
    <source>
        <dbReference type="ARBA" id="ARBA00006612"/>
    </source>
</evidence>
<evidence type="ECO:0000256" key="4">
    <source>
        <dbReference type="ARBA" id="ARBA00023204"/>
    </source>
</evidence>
<keyword evidence="2" id="KW-0227">DNA damage</keyword>
<dbReference type="InParanoid" id="A0A1C7NHA8"/>
<dbReference type="GO" id="GO:0000712">
    <property type="term" value="P:resolution of meiotic recombination intermediates"/>
    <property type="evidence" value="ECO:0007669"/>
    <property type="project" value="TreeGrafter"/>
</dbReference>
<keyword evidence="6" id="KW-1185">Reference proteome</keyword>
<dbReference type="OrthoDB" id="1872155at2759"/>
<dbReference type="GO" id="GO:0046982">
    <property type="term" value="F:protein heterodimerization activity"/>
    <property type="evidence" value="ECO:0007669"/>
    <property type="project" value="InterPro"/>
</dbReference>
<dbReference type="CDD" id="cd22919">
    <property type="entry name" value="HFD_CENP-S"/>
    <property type="match status" value="1"/>
</dbReference>
<dbReference type="Pfam" id="PF15630">
    <property type="entry name" value="CENP-S"/>
    <property type="match status" value="1"/>
</dbReference>
<keyword evidence="3" id="KW-0238">DNA-binding</keyword>
<dbReference type="Gene3D" id="1.10.20.10">
    <property type="entry name" value="Histone, subunit A"/>
    <property type="match status" value="1"/>
</dbReference>
<comment type="caution">
    <text evidence="5">The sequence shown here is derived from an EMBL/GenBank/DDBJ whole genome shotgun (WGS) entry which is preliminary data.</text>
</comment>
<evidence type="ECO:0000313" key="5">
    <source>
        <dbReference type="EMBL" id="OBZ87936.1"/>
    </source>
</evidence>
<dbReference type="GO" id="GO:0006281">
    <property type="term" value="P:DNA repair"/>
    <property type="evidence" value="ECO:0007669"/>
    <property type="project" value="UniProtKB-KW"/>
</dbReference>
<dbReference type="SUPFAM" id="SSF47113">
    <property type="entry name" value="Histone-fold"/>
    <property type="match status" value="1"/>
</dbReference>
<protein>
    <submittedName>
        <fullName evidence="5">Centromere protein S</fullName>
    </submittedName>
</protein>
<dbReference type="GO" id="GO:0071821">
    <property type="term" value="C:FANCM-MHF complex"/>
    <property type="evidence" value="ECO:0007669"/>
    <property type="project" value="InterPro"/>
</dbReference>
<comment type="similarity">
    <text evidence="1">Belongs to the TAF9 family. CENP-S/MHF1 subfamily.</text>
</comment>
<organism evidence="5 6">
    <name type="scientific">Choanephora cucurbitarum</name>
    <dbReference type="NCBI Taxonomy" id="101091"/>
    <lineage>
        <taxon>Eukaryota</taxon>
        <taxon>Fungi</taxon>
        <taxon>Fungi incertae sedis</taxon>
        <taxon>Mucoromycota</taxon>
        <taxon>Mucoromycotina</taxon>
        <taxon>Mucoromycetes</taxon>
        <taxon>Mucorales</taxon>
        <taxon>Mucorineae</taxon>
        <taxon>Choanephoraceae</taxon>
        <taxon>Choanephoroideae</taxon>
        <taxon>Choanephora</taxon>
    </lineage>
</organism>
<dbReference type="InterPro" id="IPR029003">
    <property type="entry name" value="CENP-S/Mhf1"/>
</dbReference>
<dbReference type="STRING" id="101091.A0A1C7NHA8"/>
<proteinExistence type="inferred from homology"/>
<dbReference type="Proteomes" id="UP000093000">
    <property type="component" value="Unassembled WGS sequence"/>
</dbReference>
<dbReference type="GO" id="GO:0003682">
    <property type="term" value="F:chromatin binding"/>
    <property type="evidence" value="ECO:0007669"/>
    <property type="project" value="TreeGrafter"/>
</dbReference>
<dbReference type="InterPro" id="IPR009072">
    <property type="entry name" value="Histone-fold"/>
</dbReference>
<sequence length="106" mass="12104">MEEDDQKQELMTAVWYSVSEIAKQEALSQGKTLSDAYIASLAEIVFEQMQIMANDLESFATHARRAVISMDDVKLCARRNDSLYNLLSKTAKDIQEEASNKRNKRK</sequence>
<reference evidence="5 6" key="1">
    <citation type="submission" date="2016-03" db="EMBL/GenBank/DDBJ databases">
        <title>Choanephora cucurbitarum.</title>
        <authorList>
            <person name="Min B."/>
            <person name="Park H."/>
            <person name="Park J.-H."/>
            <person name="Shin H.-D."/>
            <person name="Choi I.-G."/>
        </authorList>
    </citation>
    <scope>NUCLEOTIDE SEQUENCE [LARGE SCALE GENOMIC DNA]</scope>
    <source>
        <strain evidence="5 6">KUS-F28377</strain>
    </source>
</reference>
<evidence type="ECO:0000256" key="3">
    <source>
        <dbReference type="ARBA" id="ARBA00023125"/>
    </source>
</evidence>
<dbReference type="GO" id="GO:0003677">
    <property type="term" value="F:DNA binding"/>
    <property type="evidence" value="ECO:0007669"/>
    <property type="project" value="UniProtKB-KW"/>
</dbReference>